<reference evidence="1" key="1">
    <citation type="submission" date="2020-10" db="EMBL/GenBank/DDBJ databases">
        <authorList>
            <person name="Gilroy R."/>
        </authorList>
    </citation>
    <scope>NUCLEOTIDE SEQUENCE</scope>
    <source>
        <strain evidence="1">13766</strain>
    </source>
</reference>
<dbReference type="Gene3D" id="2.70.98.70">
    <property type="match status" value="1"/>
</dbReference>
<name>A0A9D1FZ05_9FIRM</name>
<accession>A0A9D1FZ05</accession>
<comment type="caution">
    <text evidence="1">The sequence shown here is derived from an EMBL/GenBank/DDBJ whole genome shotgun (WGS) entry which is preliminary data.</text>
</comment>
<dbReference type="EMBL" id="DVJN01000089">
    <property type="protein sequence ID" value="HIS92226.1"/>
    <property type="molecule type" value="Genomic_DNA"/>
</dbReference>
<dbReference type="AlphaFoldDB" id="A0A9D1FZ05"/>
<reference evidence="1" key="2">
    <citation type="journal article" date="2021" name="PeerJ">
        <title>Extensive microbial diversity within the chicken gut microbiome revealed by metagenomics and culture.</title>
        <authorList>
            <person name="Gilroy R."/>
            <person name="Ravi A."/>
            <person name="Getino M."/>
            <person name="Pursley I."/>
            <person name="Horton D.L."/>
            <person name="Alikhan N.F."/>
            <person name="Baker D."/>
            <person name="Gharbi K."/>
            <person name="Hall N."/>
            <person name="Watson M."/>
            <person name="Adriaenssens E.M."/>
            <person name="Foster-Nyarko E."/>
            <person name="Jarju S."/>
            <person name="Secka A."/>
            <person name="Antonio M."/>
            <person name="Oren A."/>
            <person name="Chaudhuri R.R."/>
            <person name="La Ragione R."/>
            <person name="Hildebrand F."/>
            <person name="Pallen M.J."/>
        </authorList>
    </citation>
    <scope>NUCLEOTIDE SEQUENCE</scope>
    <source>
        <strain evidence="1">13766</strain>
    </source>
</reference>
<sequence>MFVEHLDRLRAHLRPESDLRYAFARAWAGLTEARRGELARDAERYIRQPIPMWTACSMRKSGSPEYQQAYRLRRQMLAAFVLGAGANDTARYDERIFDLAWAICEETAWANQPGEILARDNPYSPQFAETAQLLAWTCCLACKPIARISDALDARIRQEITRRVCDPIIRNMELPTTDVAVLAPLTVAVLLCERDAPKRWGALRKLLLWLEASAGHLRAPSIDVWQRGAAQLMDALTIASFATGNEVDLRRMLRPLAEIPLYANLGGGYWLNPGERRMKSAVSGAALYRFGRGCGADALRALGAQLCKLELPHSAPSEAPIAERLLSALYEPDIAREAIRPGAAPSGCARGAGFAVARGDVFCAAIHEGDPDGVHRDAGDWLLFYRNQPVLCDLGPGFAETGQHNLPLIGLEGQQAGGKAADLEFEERGDDLMISVDLSRAYPAKMEMESYQRTVVVSRVMRQVRLIEVFSFARERQEVRFHFITPEKPVMQPGMAILGHVLLEWERSLAASAEPLGENAWRILLSMPRPVRNGNAIFTFRPLDN</sequence>
<evidence type="ECO:0000313" key="1">
    <source>
        <dbReference type="EMBL" id="HIS92226.1"/>
    </source>
</evidence>
<organism evidence="1 2">
    <name type="scientific">Candidatus Alectryocaccomicrobium excrementavium</name>
    <dbReference type="NCBI Taxonomy" id="2840668"/>
    <lineage>
        <taxon>Bacteria</taxon>
        <taxon>Bacillati</taxon>
        <taxon>Bacillota</taxon>
        <taxon>Clostridia</taxon>
        <taxon>Candidatus Alectryocaccomicrobium</taxon>
    </lineage>
</organism>
<dbReference type="Proteomes" id="UP000824140">
    <property type="component" value="Unassembled WGS sequence"/>
</dbReference>
<evidence type="ECO:0008006" key="3">
    <source>
        <dbReference type="Google" id="ProtNLM"/>
    </source>
</evidence>
<evidence type="ECO:0000313" key="2">
    <source>
        <dbReference type="Proteomes" id="UP000824140"/>
    </source>
</evidence>
<proteinExistence type="predicted"/>
<protein>
    <recommendedName>
        <fullName evidence="3">Heparinase</fullName>
    </recommendedName>
</protein>
<gene>
    <name evidence="1" type="ORF">IAA84_04330</name>
</gene>